<evidence type="ECO:0000256" key="2">
    <source>
        <dbReference type="ARBA" id="ARBA00017767"/>
    </source>
</evidence>
<reference evidence="7 8" key="1">
    <citation type="submission" date="2016-09" db="EMBL/GenBank/DDBJ databases">
        <title>Aspergillus awamori IFM 58123T.</title>
        <authorList>
            <person name="Kusuya Y."/>
            <person name="Shimizu M."/>
            <person name="Takahashi H."/>
            <person name="Yaguchi T."/>
        </authorList>
    </citation>
    <scope>NUCLEOTIDE SEQUENCE [LARGE SCALE GENOMIC DNA]</scope>
    <source>
        <strain evidence="7 8">IFM 58123</strain>
    </source>
</reference>
<dbReference type="PANTHER" id="PTHR11124">
    <property type="entry name" value="VACUOLAR SORTING PROTEIN VPS29"/>
    <property type="match status" value="1"/>
</dbReference>
<dbReference type="STRING" id="105351.A0A401KSW4"/>
<dbReference type="GO" id="GO:0005829">
    <property type="term" value="C:cytosol"/>
    <property type="evidence" value="ECO:0007669"/>
    <property type="project" value="GOC"/>
</dbReference>
<dbReference type="GO" id="GO:0030904">
    <property type="term" value="C:retromer complex"/>
    <property type="evidence" value="ECO:0007669"/>
    <property type="project" value="InterPro"/>
</dbReference>
<dbReference type="Proteomes" id="UP000286921">
    <property type="component" value="Unassembled WGS sequence"/>
</dbReference>
<dbReference type="NCBIfam" id="TIGR00040">
    <property type="entry name" value="yfcE"/>
    <property type="match status" value="1"/>
</dbReference>
<evidence type="ECO:0000259" key="6">
    <source>
        <dbReference type="Pfam" id="PF12850"/>
    </source>
</evidence>
<accession>A0A401KSW4</accession>
<gene>
    <name evidence="7" type="ORF">AAWM_05268</name>
</gene>
<dbReference type="EMBL" id="BDHI01000014">
    <property type="protein sequence ID" value="GCB22383.1"/>
    <property type="molecule type" value="Genomic_DNA"/>
</dbReference>
<dbReference type="Pfam" id="PF03641">
    <property type="entry name" value="Lysine_decarbox"/>
    <property type="match status" value="1"/>
</dbReference>
<sequence length="490" mass="53035">MATQEAKPAVVCVFCGSYPGNSTSHLEAARALAQDFHKHNVQLVYGGGTVGIMGELAKTLVALSGPKSVQGIIPQALVEVEEGYKASASDAQSKEGKAAERIVDQSVQESNFGMVTIVPDMHTRKRLMAQKVLEGGPGSGFVALAGGFGTMEELMEMTTWNQLGIHKAGIVLLNINGYWNGILQWIQTAVKEGLVSPENARIIAEATKAEEVLKMLREYQISSDHHAHLEWALSTCLLASSRMTSRLVLVIGDLFIPDRAPVRIPSSLIASSQVDLSADLYSLGPPSQGAHYCSIPLDPPLCLSIPRSRLTRAQFRKLLTPGKIGQILCLGNLTDRSTFEFLRQVAPDLQLVKGDFDVDSPNLPLSKVVTHGSLRIGFTHGHTIIPPGDADALLIAARQMDVDILLWGGTHRFEAFELEGRFFINPGSATGAMSTGYWPEGEEPTPSFCLMDIQGDVLVLYVYQLKTDADGVETVAVEKVSYRKNNIPSS</sequence>
<dbReference type="GO" id="GO:0009691">
    <property type="term" value="P:cytokinin biosynthetic process"/>
    <property type="evidence" value="ECO:0007669"/>
    <property type="project" value="InterPro"/>
</dbReference>
<dbReference type="FunFam" id="3.40.50.450:FF:000018">
    <property type="entry name" value="Lysine decarboxylase-like protein"/>
    <property type="match status" value="1"/>
</dbReference>
<dbReference type="InterPro" id="IPR029052">
    <property type="entry name" value="Metallo-depent_PP-like"/>
</dbReference>
<dbReference type="InterPro" id="IPR005269">
    <property type="entry name" value="LOG"/>
</dbReference>
<feature type="domain" description="Calcineurin-like phosphoesterase" evidence="6">
    <location>
        <begin position="318"/>
        <end position="454"/>
    </location>
</feature>
<evidence type="ECO:0000313" key="7">
    <source>
        <dbReference type="EMBL" id="GCB22383.1"/>
    </source>
</evidence>
<dbReference type="GO" id="GO:0016787">
    <property type="term" value="F:hydrolase activity"/>
    <property type="evidence" value="ECO:0007669"/>
    <property type="project" value="InterPro"/>
</dbReference>
<dbReference type="AlphaFoldDB" id="A0A401KSW4"/>
<proteinExistence type="inferred from homology"/>
<evidence type="ECO:0000256" key="3">
    <source>
        <dbReference type="ARBA" id="ARBA00022448"/>
    </source>
</evidence>
<dbReference type="SUPFAM" id="SSF56300">
    <property type="entry name" value="Metallo-dependent phosphatases"/>
    <property type="match status" value="1"/>
</dbReference>
<dbReference type="SUPFAM" id="SSF102405">
    <property type="entry name" value="MCP/YpsA-like"/>
    <property type="match status" value="1"/>
</dbReference>
<dbReference type="InterPro" id="IPR028661">
    <property type="entry name" value="Vps29"/>
</dbReference>
<evidence type="ECO:0000256" key="1">
    <source>
        <dbReference type="ARBA" id="ARBA00005945"/>
    </source>
</evidence>
<dbReference type="CDD" id="cd07394">
    <property type="entry name" value="MPP_Vps29"/>
    <property type="match status" value="1"/>
</dbReference>
<organism evidence="7 8">
    <name type="scientific">Aspergillus awamori</name>
    <name type="common">Black koji mold</name>
    <dbReference type="NCBI Taxonomy" id="105351"/>
    <lineage>
        <taxon>Eukaryota</taxon>
        <taxon>Fungi</taxon>
        <taxon>Dikarya</taxon>
        <taxon>Ascomycota</taxon>
        <taxon>Pezizomycotina</taxon>
        <taxon>Eurotiomycetes</taxon>
        <taxon>Eurotiomycetidae</taxon>
        <taxon>Eurotiales</taxon>
        <taxon>Aspergillaceae</taxon>
        <taxon>Aspergillus</taxon>
    </lineage>
</organism>
<dbReference type="InterPro" id="IPR000979">
    <property type="entry name" value="Phosphodiesterase_MJ0936/Vps29"/>
</dbReference>
<keyword evidence="3" id="KW-0813">Transport</keyword>
<dbReference type="FunFam" id="3.60.21.10:FF:000024">
    <property type="entry name" value="Vacuolar protein sorting-associated protein 29"/>
    <property type="match status" value="1"/>
</dbReference>
<dbReference type="GO" id="GO:0042147">
    <property type="term" value="P:retrograde transport, endosome to Golgi"/>
    <property type="evidence" value="ECO:0007669"/>
    <property type="project" value="InterPro"/>
</dbReference>
<dbReference type="InterPro" id="IPR024654">
    <property type="entry name" value="Calcineurin-like_PHP_lpxH"/>
</dbReference>
<dbReference type="GO" id="GO:0015031">
    <property type="term" value="P:protein transport"/>
    <property type="evidence" value="ECO:0007669"/>
    <property type="project" value="UniProtKB-KW"/>
</dbReference>
<comment type="caution">
    <text evidence="7">The sequence shown here is derived from an EMBL/GenBank/DDBJ whole genome shotgun (WGS) entry which is preliminary data.</text>
</comment>
<dbReference type="Gene3D" id="3.40.50.450">
    <property type="match status" value="1"/>
</dbReference>
<evidence type="ECO:0000256" key="4">
    <source>
        <dbReference type="ARBA" id="ARBA00022927"/>
    </source>
</evidence>
<dbReference type="InterPro" id="IPR031100">
    <property type="entry name" value="LOG_fam"/>
</dbReference>
<dbReference type="Pfam" id="PF12850">
    <property type="entry name" value="Metallophos_2"/>
    <property type="match status" value="1"/>
</dbReference>
<keyword evidence="8" id="KW-1185">Reference proteome</keyword>
<dbReference type="NCBIfam" id="TIGR00730">
    <property type="entry name" value="Rossman fold protein, TIGR00730 family"/>
    <property type="match status" value="1"/>
</dbReference>
<protein>
    <recommendedName>
        <fullName evidence="2 5">Vacuolar protein sorting-associated protein 29</fullName>
    </recommendedName>
</protein>
<evidence type="ECO:0000256" key="5">
    <source>
        <dbReference type="RuleBase" id="RU362040"/>
    </source>
</evidence>
<keyword evidence="4" id="KW-0653">Protein transport</keyword>
<comment type="similarity">
    <text evidence="1 5">Belongs to the VPS29 family.</text>
</comment>
<evidence type="ECO:0000313" key="8">
    <source>
        <dbReference type="Proteomes" id="UP000286921"/>
    </source>
</evidence>
<dbReference type="Gene3D" id="3.60.21.10">
    <property type="match status" value="1"/>
</dbReference>
<name>A0A401KSW4_ASPAW</name>